<dbReference type="Pfam" id="PF08281">
    <property type="entry name" value="Sigma70_r4_2"/>
    <property type="match status" value="1"/>
</dbReference>
<dbReference type="PANTHER" id="PTHR43133:SF46">
    <property type="entry name" value="RNA POLYMERASE SIGMA-70 FACTOR ECF SUBFAMILY"/>
    <property type="match status" value="1"/>
</dbReference>
<dbReference type="GO" id="GO:0016987">
    <property type="term" value="F:sigma factor activity"/>
    <property type="evidence" value="ECO:0007669"/>
    <property type="project" value="UniProtKB-KW"/>
</dbReference>
<dbReference type="GO" id="GO:0003677">
    <property type="term" value="F:DNA binding"/>
    <property type="evidence" value="ECO:0007669"/>
    <property type="project" value="InterPro"/>
</dbReference>
<feature type="domain" description="RNA polymerase sigma-70 region 2" evidence="5">
    <location>
        <begin position="27"/>
        <end position="86"/>
    </location>
</feature>
<accession>A0A4V2F1U9</accession>
<dbReference type="InterPro" id="IPR013249">
    <property type="entry name" value="RNA_pol_sigma70_r4_t2"/>
</dbReference>
<evidence type="ECO:0000313" key="8">
    <source>
        <dbReference type="Proteomes" id="UP000293874"/>
    </source>
</evidence>
<dbReference type="CDD" id="cd06171">
    <property type="entry name" value="Sigma70_r4"/>
    <property type="match status" value="1"/>
</dbReference>
<dbReference type="SUPFAM" id="SSF88659">
    <property type="entry name" value="Sigma3 and sigma4 domains of RNA polymerase sigma factors"/>
    <property type="match status" value="1"/>
</dbReference>
<dbReference type="GO" id="GO:0006352">
    <property type="term" value="P:DNA-templated transcription initiation"/>
    <property type="evidence" value="ECO:0007669"/>
    <property type="project" value="InterPro"/>
</dbReference>
<dbReference type="InterPro" id="IPR014327">
    <property type="entry name" value="RNA_pol_sigma70_bacteroid"/>
</dbReference>
<gene>
    <name evidence="7" type="ORF">EV199_0894</name>
</gene>
<evidence type="ECO:0000313" key="7">
    <source>
        <dbReference type="EMBL" id="RZS75036.1"/>
    </source>
</evidence>
<dbReference type="InterPro" id="IPR013325">
    <property type="entry name" value="RNA_pol_sigma_r2"/>
</dbReference>
<reference evidence="7 8" key="1">
    <citation type="submission" date="2019-02" db="EMBL/GenBank/DDBJ databases">
        <title>Genomic Encyclopedia of Type Strains, Phase IV (KMG-IV): sequencing the most valuable type-strain genomes for metagenomic binning, comparative biology and taxonomic classification.</title>
        <authorList>
            <person name="Goeker M."/>
        </authorList>
    </citation>
    <scope>NUCLEOTIDE SEQUENCE [LARGE SCALE GENOMIC DNA]</scope>
    <source>
        <strain evidence="7 8">DSM 18116</strain>
    </source>
</reference>
<evidence type="ECO:0000259" key="5">
    <source>
        <dbReference type="Pfam" id="PF04542"/>
    </source>
</evidence>
<dbReference type="NCBIfam" id="TIGR02937">
    <property type="entry name" value="sigma70-ECF"/>
    <property type="match status" value="1"/>
</dbReference>
<evidence type="ECO:0000256" key="2">
    <source>
        <dbReference type="ARBA" id="ARBA00023015"/>
    </source>
</evidence>
<evidence type="ECO:0000256" key="1">
    <source>
        <dbReference type="ARBA" id="ARBA00010641"/>
    </source>
</evidence>
<dbReference type="InterPro" id="IPR014284">
    <property type="entry name" value="RNA_pol_sigma-70_dom"/>
</dbReference>
<keyword evidence="4" id="KW-0804">Transcription</keyword>
<dbReference type="InterPro" id="IPR013324">
    <property type="entry name" value="RNA_pol_sigma_r3/r4-like"/>
</dbReference>
<keyword evidence="2" id="KW-0805">Transcription regulation</keyword>
<comment type="caution">
    <text evidence="7">The sequence shown here is derived from an EMBL/GenBank/DDBJ whole genome shotgun (WGS) entry which is preliminary data.</text>
</comment>
<dbReference type="Pfam" id="PF04542">
    <property type="entry name" value="Sigma70_r2"/>
    <property type="match status" value="1"/>
</dbReference>
<dbReference type="InterPro" id="IPR036388">
    <property type="entry name" value="WH-like_DNA-bd_sf"/>
</dbReference>
<evidence type="ECO:0000256" key="4">
    <source>
        <dbReference type="ARBA" id="ARBA00023163"/>
    </source>
</evidence>
<evidence type="ECO:0000256" key="3">
    <source>
        <dbReference type="ARBA" id="ARBA00023082"/>
    </source>
</evidence>
<keyword evidence="3" id="KW-0731">Sigma factor</keyword>
<comment type="similarity">
    <text evidence="1">Belongs to the sigma-70 factor family. ECF subfamily.</text>
</comment>
<dbReference type="RefSeq" id="WP_130539447.1">
    <property type="nucleotide sequence ID" value="NZ_CP042431.1"/>
</dbReference>
<sequence length="180" mass="20718">MQLLLNSIQHQNDQKAFKQLYQLFFFKLYQFAYSYTRSKESSEELVNDVFLNIWQKRDTLDSIQNINLYLYVSVKNASLNYLRRNSLPVPVSVDDLHADHFQITADPESALISRELQGQVAAAIEQLPSRCKLIFKLVKQDGLSYKEVADLLGISTKTVDSQLCLALKKLAHLLHPVNSW</sequence>
<keyword evidence="8" id="KW-1185">Reference proteome</keyword>
<dbReference type="SUPFAM" id="SSF88946">
    <property type="entry name" value="Sigma2 domain of RNA polymerase sigma factors"/>
    <property type="match status" value="1"/>
</dbReference>
<dbReference type="AlphaFoldDB" id="A0A4V2F1U9"/>
<dbReference type="PANTHER" id="PTHR43133">
    <property type="entry name" value="RNA POLYMERASE ECF-TYPE SIGMA FACTO"/>
    <property type="match status" value="1"/>
</dbReference>
<evidence type="ECO:0000259" key="6">
    <source>
        <dbReference type="Pfam" id="PF08281"/>
    </source>
</evidence>
<dbReference type="Gene3D" id="1.10.1740.10">
    <property type="match status" value="1"/>
</dbReference>
<organism evidence="7 8">
    <name type="scientific">Pseudobacter ginsenosidimutans</name>
    <dbReference type="NCBI Taxonomy" id="661488"/>
    <lineage>
        <taxon>Bacteria</taxon>
        <taxon>Pseudomonadati</taxon>
        <taxon>Bacteroidota</taxon>
        <taxon>Chitinophagia</taxon>
        <taxon>Chitinophagales</taxon>
        <taxon>Chitinophagaceae</taxon>
        <taxon>Pseudobacter</taxon>
    </lineage>
</organism>
<dbReference type="OrthoDB" id="659361at2"/>
<dbReference type="Gene3D" id="1.10.10.10">
    <property type="entry name" value="Winged helix-like DNA-binding domain superfamily/Winged helix DNA-binding domain"/>
    <property type="match status" value="1"/>
</dbReference>
<protein>
    <submittedName>
        <fullName evidence="7">RNA polymerase sigma-70 factor (ECF subfamily)</fullName>
    </submittedName>
</protein>
<dbReference type="InterPro" id="IPR007627">
    <property type="entry name" value="RNA_pol_sigma70_r2"/>
</dbReference>
<proteinExistence type="inferred from homology"/>
<dbReference type="InterPro" id="IPR039425">
    <property type="entry name" value="RNA_pol_sigma-70-like"/>
</dbReference>
<dbReference type="Proteomes" id="UP000293874">
    <property type="component" value="Unassembled WGS sequence"/>
</dbReference>
<dbReference type="EMBL" id="SGXA01000001">
    <property type="protein sequence ID" value="RZS75036.1"/>
    <property type="molecule type" value="Genomic_DNA"/>
</dbReference>
<dbReference type="NCBIfam" id="TIGR02985">
    <property type="entry name" value="Sig70_bacteroi1"/>
    <property type="match status" value="1"/>
</dbReference>
<name>A0A4V2F1U9_9BACT</name>
<feature type="domain" description="RNA polymerase sigma factor 70 region 4 type 2" evidence="6">
    <location>
        <begin position="119"/>
        <end position="170"/>
    </location>
</feature>